<dbReference type="EMBL" id="PTJE01000002">
    <property type="protein sequence ID" value="PPK95713.1"/>
    <property type="molecule type" value="Genomic_DNA"/>
</dbReference>
<name>A0A2S6INA2_9FLAO</name>
<dbReference type="Proteomes" id="UP000239002">
    <property type="component" value="Unassembled WGS sequence"/>
</dbReference>
<comment type="caution">
    <text evidence="2">The sequence shown here is derived from an EMBL/GenBank/DDBJ whole genome shotgun (WGS) entry which is preliminary data.</text>
</comment>
<feature type="signal peptide" evidence="1">
    <location>
        <begin position="1"/>
        <end position="19"/>
    </location>
</feature>
<dbReference type="OrthoDB" id="1250073at2"/>
<sequence>MKKIIFTLLVIIAVQTSNAQSSQLTEDQFREKVSTEFQTSYNKALTSFENSMDYGMTKKNESWSVYEFDNKRIFKIESKKNNTTFIETYFEVDGQLRYAQEKEISFINTPDTIEWNCKYFLENGAIKTIMSLGHGKTERDDWDSNEILTLYQKRKALLK</sequence>
<protein>
    <submittedName>
        <fullName evidence="2">Uncharacterized protein</fullName>
    </submittedName>
</protein>
<feature type="chain" id="PRO_5015740899" evidence="1">
    <location>
        <begin position="20"/>
        <end position="159"/>
    </location>
</feature>
<reference evidence="2 3" key="1">
    <citation type="submission" date="2018-02" db="EMBL/GenBank/DDBJ databases">
        <title>Genomic Encyclopedia of Archaeal and Bacterial Type Strains, Phase II (KMG-II): from individual species to whole genera.</title>
        <authorList>
            <person name="Goeker M."/>
        </authorList>
    </citation>
    <scope>NUCLEOTIDE SEQUENCE [LARGE SCALE GENOMIC DNA]</scope>
    <source>
        <strain evidence="2 3">DSM 16809</strain>
    </source>
</reference>
<evidence type="ECO:0000313" key="2">
    <source>
        <dbReference type="EMBL" id="PPK95713.1"/>
    </source>
</evidence>
<accession>A0A2S6INA2</accession>
<dbReference type="RefSeq" id="WP_104515006.1">
    <property type="nucleotide sequence ID" value="NZ_MQVW01000002.1"/>
</dbReference>
<organism evidence="2 3">
    <name type="scientific">Nonlabens xylanidelens</name>
    <dbReference type="NCBI Taxonomy" id="191564"/>
    <lineage>
        <taxon>Bacteria</taxon>
        <taxon>Pseudomonadati</taxon>
        <taxon>Bacteroidota</taxon>
        <taxon>Flavobacteriia</taxon>
        <taxon>Flavobacteriales</taxon>
        <taxon>Flavobacteriaceae</taxon>
        <taxon>Nonlabens</taxon>
    </lineage>
</organism>
<keyword evidence="1" id="KW-0732">Signal</keyword>
<keyword evidence="3" id="KW-1185">Reference proteome</keyword>
<evidence type="ECO:0000313" key="3">
    <source>
        <dbReference type="Proteomes" id="UP000239002"/>
    </source>
</evidence>
<dbReference type="AlphaFoldDB" id="A0A2S6INA2"/>
<gene>
    <name evidence="2" type="ORF">LY01_01306</name>
</gene>
<proteinExistence type="predicted"/>
<evidence type="ECO:0000256" key="1">
    <source>
        <dbReference type="SAM" id="SignalP"/>
    </source>
</evidence>